<evidence type="ECO:0000313" key="7">
    <source>
        <dbReference type="Proteomes" id="UP000595254"/>
    </source>
</evidence>
<keyword evidence="4" id="KW-0472">Membrane</keyword>
<sequence length="115" mass="12951">MNTIKRALNGSFFHSPNEEARPPLSIKIDFTTNVRYNEWNAHHKGGGFLVFNRLTKKTKIAMLGSLLYVILPTDFIPDFIIGFGQVDDAAVLLYLGKCLYNDLAGKKYRDSVIKG</sequence>
<dbReference type="KEGG" id="ppsr:I6J18_01000"/>
<reference evidence="6 7" key="1">
    <citation type="submission" date="2021-01" db="EMBL/GenBank/DDBJ databases">
        <title>FDA dAtabase for Regulatory Grade micrObial Sequences (FDA-ARGOS): Supporting development and validation of Infectious Disease Dx tests.</title>
        <authorList>
            <person name="Nelson B."/>
            <person name="Plummer A."/>
            <person name="Tallon L."/>
            <person name="Sadzewicz L."/>
            <person name="Zhao X."/>
            <person name="Boylan J."/>
            <person name="Ott S."/>
            <person name="Bowen H."/>
            <person name="Vavikolanu K."/>
            <person name="Mehta A."/>
            <person name="Aluvathingal J."/>
            <person name="Nadendla S."/>
            <person name="Myers T."/>
            <person name="Yan Y."/>
            <person name="Sichtig H."/>
        </authorList>
    </citation>
    <scope>NUCLEOTIDE SEQUENCE [LARGE SCALE GENOMIC DNA]</scope>
    <source>
        <strain evidence="6 7">FDAARGOS_1161</strain>
    </source>
</reference>
<organism evidence="6 7">
    <name type="scientific">Peribacillus psychrosaccharolyticus</name>
    <name type="common">Bacillus psychrosaccharolyticus</name>
    <dbReference type="NCBI Taxonomy" id="1407"/>
    <lineage>
        <taxon>Bacteria</taxon>
        <taxon>Bacillati</taxon>
        <taxon>Bacillota</taxon>
        <taxon>Bacilli</taxon>
        <taxon>Bacillales</taxon>
        <taxon>Bacillaceae</taxon>
        <taxon>Peribacillus</taxon>
    </lineage>
</organism>
<dbReference type="GO" id="GO:0012505">
    <property type="term" value="C:endomembrane system"/>
    <property type="evidence" value="ECO:0007669"/>
    <property type="project" value="UniProtKB-SubCell"/>
</dbReference>
<evidence type="ECO:0000256" key="2">
    <source>
        <dbReference type="ARBA" id="ARBA00022692"/>
    </source>
</evidence>
<evidence type="ECO:0000256" key="4">
    <source>
        <dbReference type="ARBA" id="ARBA00023136"/>
    </source>
</evidence>
<dbReference type="Pfam" id="PF06803">
    <property type="entry name" value="DUF1232"/>
    <property type="match status" value="1"/>
</dbReference>
<dbReference type="RefSeq" id="WP_201647801.1">
    <property type="nucleotide sequence ID" value="NZ_CP068053.1"/>
</dbReference>
<dbReference type="EMBL" id="CP068053">
    <property type="protein sequence ID" value="QQT00557.1"/>
    <property type="molecule type" value="Genomic_DNA"/>
</dbReference>
<dbReference type="Proteomes" id="UP000595254">
    <property type="component" value="Chromosome"/>
</dbReference>
<keyword evidence="3" id="KW-1133">Transmembrane helix</keyword>
<dbReference type="InterPro" id="IPR010652">
    <property type="entry name" value="DUF1232"/>
</dbReference>
<name>A0A974NMC0_PERPY</name>
<keyword evidence="2" id="KW-0812">Transmembrane</keyword>
<feature type="domain" description="DUF1232" evidence="5">
    <location>
        <begin position="58"/>
        <end position="93"/>
    </location>
</feature>
<comment type="subcellular location">
    <subcellularLocation>
        <location evidence="1">Endomembrane system</location>
        <topology evidence="1">Multi-pass membrane protein</topology>
    </subcellularLocation>
</comment>
<accession>A0A974NMC0</accession>
<keyword evidence="7" id="KW-1185">Reference proteome</keyword>
<dbReference type="AlphaFoldDB" id="A0A974NMC0"/>
<evidence type="ECO:0000256" key="1">
    <source>
        <dbReference type="ARBA" id="ARBA00004127"/>
    </source>
</evidence>
<protein>
    <submittedName>
        <fullName evidence="6">DUF1232 domain-containing protein</fullName>
    </submittedName>
</protein>
<evidence type="ECO:0000259" key="5">
    <source>
        <dbReference type="Pfam" id="PF06803"/>
    </source>
</evidence>
<evidence type="ECO:0000313" key="6">
    <source>
        <dbReference type="EMBL" id="QQT00557.1"/>
    </source>
</evidence>
<gene>
    <name evidence="6" type="ORF">I6J18_01000</name>
</gene>
<evidence type="ECO:0000256" key="3">
    <source>
        <dbReference type="ARBA" id="ARBA00022989"/>
    </source>
</evidence>
<proteinExistence type="predicted"/>